<organism evidence="1 2">
    <name type="scientific">Drosophila willistoni</name>
    <name type="common">Fruit fly</name>
    <dbReference type="NCBI Taxonomy" id="7260"/>
    <lineage>
        <taxon>Eukaryota</taxon>
        <taxon>Metazoa</taxon>
        <taxon>Ecdysozoa</taxon>
        <taxon>Arthropoda</taxon>
        <taxon>Hexapoda</taxon>
        <taxon>Insecta</taxon>
        <taxon>Pterygota</taxon>
        <taxon>Neoptera</taxon>
        <taxon>Endopterygota</taxon>
        <taxon>Diptera</taxon>
        <taxon>Brachycera</taxon>
        <taxon>Muscomorpha</taxon>
        <taxon>Ephydroidea</taxon>
        <taxon>Drosophilidae</taxon>
        <taxon>Drosophila</taxon>
        <taxon>Sophophora</taxon>
    </lineage>
</organism>
<dbReference type="OrthoDB" id="7855800at2759"/>
<reference evidence="1 2" key="1">
    <citation type="journal article" date="2007" name="Nature">
        <title>Evolution of genes and genomes on the Drosophila phylogeny.</title>
        <authorList>
            <consortium name="Drosophila 12 Genomes Consortium"/>
            <person name="Clark A.G."/>
            <person name="Eisen M.B."/>
            <person name="Smith D.R."/>
            <person name="Bergman C.M."/>
            <person name="Oliver B."/>
            <person name="Markow T.A."/>
            <person name="Kaufman T.C."/>
            <person name="Kellis M."/>
            <person name="Gelbart W."/>
            <person name="Iyer V.N."/>
            <person name="Pollard D.A."/>
            <person name="Sackton T.B."/>
            <person name="Larracuente A.M."/>
            <person name="Singh N.D."/>
            <person name="Abad J.P."/>
            <person name="Abt D.N."/>
            <person name="Adryan B."/>
            <person name="Aguade M."/>
            <person name="Akashi H."/>
            <person name="Anderson W.W."/>
            <person name="Aquadro C.F."/>
            <person name="Ardell D.H."/>
            <person name="Arguello R."/>
            <person name="Artieri C.G."/>
            <person name="Barbash D.A."/>
            <person name="Barker D."/>
            <person name="Barsanti P."/>
            <person name="Batterham P."/>
            <person name="Batzoglou S."/>
            <person name="Begun D."/>
            <person name="Bhutkar A."/>
            <person name="Blanco E."/>
            <person name="Bosak S.A."/>
            <person name="Bradley R.K."/>
            <person name="Brand A.D."/>
            <person name="Brent M.R."/>
            <person name="Brooks A.N."/>
            <person name="Brown R.H."/>
            <person name="Butlin R.K."/>
            <person name="Caggese C."/>
            <person name="Calvi B.R."/>
            <person name="Bernardo de Carvalho A."/>
            <person name="Caspi A."/>
            <person name="Castrezana S."/>
            <person name="Celniker S.E."/>
            <person name="Chang J.L."/>
            <person name="Chapple C."/>
            <person name="Chatterji S."/>
            <person name="Chinwalla A."/>
            <person name="Civetta A."/>
            <person name="Clifton S.W."/>
            <person name="Comeron J.M."/>
            <person name="Costello J.C."/>
            <person name="Coyne J.A."/>
            <person name="Daub J."/>
            <person name="David R.G."/>
            <person name="Delcher A.L."/>
            <person name="Delehaunty K."/>
            <person name="Do C.B."/>
            <person name="Ebling H."/>
            <person name="Edwards K."/>
            <person name="Eickbush T."/>
            <person name="Evans J.D."/>
            <person name="Filipski A."/>
            <person name="Findeiss S."/>
            <person name="Freyhult E."/>
            <person name="Fulton L."/>
            <person name="Fulton R."/>
            <person name="Garcia A.C."/>
            <person name="Gardiner A."/>
            <person name="Garfield D.A."/>
            <person name="Garvin B.E."/>
            <person name="Gibson G."/>
            <person name="Gilbert D."/>
            <person name="Gnerre S."/>
            <person name="Godfrey J."/>
            <person name="Good R."/>
            <person name="Gotea V."/>
            <person name="Gravely B."/>
            <person name="Greenberg A.J."/>
            <person name="Griffiths-Jones S."/>
            <person name="Gross S."/>
            <person name="Guigo R."/>
            <person name="Gustafson E.A."/>
            <person name="Haerty W."/>
            <person name="Hahn M.W."/>
            <person name="Halligan D.L."/>
            <person name="Halpern A.L."/>
            <person name="Halter G.M."/>
            <person name="Han M.V."/>
            <person name="Heger A."/>
            <person name="Hillier L."/>
            <person name="Hinrichs A.S."/>
            <person name="Holmes I."/>
            <person name="Hoskins R.A."/>
            <person name="Hubisz M.J."/>
            <person name="Hultmark D."/>
            <person name="Huntley M.A."/>
            <person name="Jaffe D.B."/>
            <person name="Jagadeeshan S."/>
            <person name="Jeck W.R."/>
            <person name="Johnson J."/>
            <person name="Jones C.D."/>
            <person name="Jordan W.C."/>
            <person name="Karpen G.H."/>
            <person name="Kataoka E."/>
            <person name="Keightley P.D."/>
            <person name="Kheradpour P."/>
            <person name="Kirkness E.F."/>
            <person name="Koerich L.B."/>
            <person name="Kristiansen K."/>
            <person name="Kudrna D."/>
            <person name="Kulathinal R.J."/>
            <person name="Kumar S."/>
            <person name="Kwok R."/>
            <person name="Lander E."/>
            <person name="Langley C.H."/>
            <person name="Lapoint R."/>
            <person name="Lazzaro B.P."/>
            <person name="Lee S.J."/>
            <person name="Levesque L."/>
            <person name="Li R."/>
            <person name="Lin C.F."/>
            <person name="Lin M.F."/>
            <person name="Lindblad-Toh K."/>
            <person name="Llopart A."/>
            <person name="Long M."/>
            <person name="Low L."/>
            <person name="Lozovsky E."/>
            <person name="Lu J."/>
            <person name="Luo M."/>
            <person name="Machado C.A."/>
            <person name="Makalowski W."/>
            <person name="Marzo M."/>
            <person name="Matsuda M."/>
            <person name="Matzkin L."/>
            <person name="McAllister B."/>
            <person name="McBride C.S."/>
            <person name="McKernan B."/>
            <person name="McKernan K."/>
            <person name="Mendez-Lago M."/>
            <person name="Minx P."/>
            <person name="Mollenhauer M.U."/>
            <person name="Montooth K."/>
            <person name="Mount S.M."/>
            <person name="Mu X."/>
            <person name="Myers E."/>
            <person name="Negre B."/>
            <person name="Newfeld S."/>
            <person name="Nielsen R."/>
            <person name="Noor M.A."/>
            <person name="O'Grady P."/>
            <person name="Pachter L."/>
            <person name="Papaceit M."/>
            <person name="Parisi M.J."/>
            <person name="Parisi M."/>
            <person name="Parts L."/>
            <person name="Pedersen J.S."/>
            <person name="Pesole G."/>
            <person name="Phillippy A.M."/>
            <person name="Ponting C.P."/>
            <person name="Pop M."/>
            <person name="Porcelli D."/>
            <person name="Powell J.R."/>
            <person name="Prohaska S."/>
            <person name="Pruitt K."/>
            <person name="Puig M."/>
            <person name="Quesneville H."/>
            <person name="Ram K.R."/>
            <person name="Rand D."/>
            <person name="Rasmussen M.D."/>
            <person name="Reed L.K."/>
            <person name="Reenan R."/>
            <person name="Reily A."/>
            <person name="Remington K.A."/>
            <person name="Rieger T.T."/>
            <person name="Ritchie M.G."/>
            <person name="Robin C."/>
            <person name="Rogers Y.H."/>
            <person name="Rohde C."/>
            <person name="Rozas J."/>
            <person name="Rubenfield M.J."/>
            <person name="Ruiz A."/>
            <person name="Russo S."/>
            <person name="Salzberg S.L."/>
            <person name="Sanchez-Gracia A."/>
            <person name="Saranga D.J."/>
            <person name="Sato H."/>
            <person name="Schaeffer S.W."/>
            <person name="Schatz M.C."/>
            <person name="Schlenke T."/>
            <person name="Schwartz R."/>
            <person name="Segarra C."/>
            <person name="Singh R.S."/>
            <person name="Sirot L."/>
            <person name="Sirota M."/>
            <person name="Sisneros N.B."/>
            <person name="Smith C.D."/>
            <person name="Smith T.F."/>
            <person name="Spieth J."/>
            <person name="Stage D.E."/>
            <person name="Stark A."/>
            <person name="Stephan W."/>
            <person name="Strausberg R.L."/>
            <person name="Strempel S."/>
            <person name="Sturgill D."/>
            <person name="Sutton G."/>
            <person name="Sutton G.G."/>
            <person name="Tao W."/>
            <person name="Teichmann S."/>
            <person name="Tobari Y.N."/>
            <person name="Tomimura Y."/>
            <person name="Tsolas J.M."/>
            <person name="Valente V.L."/>
            <person name="Venter E."/>
            <person name="Venter J.C."/>
            <person name="Vicario S."/>
            <person name="Vieira F.G."/>
            <person name="Vilella A.J."/>
            <person name="Villasante A."/>
            <person name="Walenz B."/>
            <person name="Wang J."/>
            <person name="Wasserman M."/>
            <person name="Watts T."/>
            <person name="Wilson D."/>
            <person name="Wilson R.K."/>
            <person name="Wing R.A."/>
            <person name="Wolfner M.F."/>
            <person name="Wong A."/>
            <person name="Wong G.K."/>
            <person name="Wu C.I."/>
            <person name="Wu G."/>
            <person name="Yamamoto D."/>
            <person name="Yang H.P."/>
            <person name="Yang S.P."/>
            <person name="Yorke J.A."/>
            <person name="Yoshida K."/>
            <person name="Zdobnov E."/>
            <person name="Zhang P."/>
            <person name="Zhang Y."/>
            <person name="Zimin A.V."/>
            <person name="Baldwin J."/>
            <person name="Abdouelleil A."/>
            <person name="Abdulkadir J."/>
            <person name="Abebe A."/>
            <person name="Abera B."/>
            <person name="Abreu J."/>
            <person name="Acer S.C."/>
            <person name="Aftuck L."/>
            <person name="Alexander A."/>
            <person name="An P."/>
            <person name="Anderson E."/>
            <person name="Anderson S."/>
            <person name="Arachi H."/>
            <person name="Azer M."/>
            <person name="Bachantsang P."/>
            <person name="Barry A."/>
            <person name="Bayul T."/>
            <person name="Berlin A."/>
            <person name="Bessette D."/>
            <person name="Bloom T."/>
            <person name="Blye J."/>
            <person name="Boguslavskiy L."/>
            <person name="Bonnet C."/>
            <person name="Boukhgalter B."/>
            <person name="Bourzgui I."/>
            <person name="Brown A."/>
            <person name="Cahill P."/>
            <person name="Channer S."/>
            <person name="Cheshatsang Y."/>
            <person name="Chuda L."/>
            <person name="Citroen M."/>
            <person name="Collymore A."/>
            <person name="Cooke P."/>
            <person name="Costello M."/>
            <person name="D'Aco K."/>
            <person name="Daza R."/>
            <person name="De Haan G."/>
            <person name="DeGray S."/>
            <person name="DeMaso C."/>
            <person name="Dhargay N."/>
            <person name="Dooley K."/>
            <person name="Dooley E."/>
            <person name="Doricent M."/>
            <person name="Dorje P."/>
            <person name="Dorjee K."/>
            <person name="Dupes A."/>
            <person name="Elong R."/>
            <person name="Falk J."/>
            <person name="Farina A."/>
            <person name="Faro S."/>
            <person name="Ferguson D."/>
            <person name="Fisher S."/>
            <person name="Foley C.D."/>
            <person name="Franke A."/>
            <person name="Friedrich D."/>
            <person name="Gadbois L."/>
            <person name="Gearin G."/>
            <person name="Gearin C.R."/>
            <person name="Giannoukos G."/>
            <person name="Goode T."/>
            <person name="Graham J."/>
            <person name="Grandbois E."/>
            <person name="Grewal S."/>
            <person name="Gyaltsen K."/>
            <person name="Hafez N."/>
            <person name="Hagos B."/>
            <person name="Hall J."/>
            <person name="Henson C."/>
            <person name="Hollinger A."/>
            <person name="Honan T."/>
            <person name="Huard M.D."/>
            <person name="Hughes L."/>
            <person name="Hurhula B."/>
            <person name="Husby M.E."/>
            <person name="Kamat A."/>
            <person name="Kanga B."/>
            <person name="Kashin S."/>
            <person name="Khazanovich D."/>
            <person name="Kisner P."/>
            <person name="Lance K."/>
            <person name="Lara M."/>
            <person name="Lee W."/>
            <person name="Lennon N."/>
            <person name="Letendre F."/>
            <person name="LeVine R."/>
            <person name="Lipovsky A."/>
            <person name="Liu X."/>
            <person name="Liu J."/>
            <person name="Liu S."/>
            <person name="Lokyitsang T."/>
            <person name="Lokyitsang Y."/>
            <person name="Lubonja R."/>
            <person name="Lui A."/>
            <person name="MacDonald P."/>
            <person name="Magnisalis V."/>
            <person name="Maru K."/>
            <person name="Matthews C."/>
            <person name="McCusker W."/>
            <person name="McDonough S."/>
            <person name="Mehta T."/>
            <person name="Meldrim J."/>
            <person name="Meneus L."/>
            <person name="Mihai O."/>
            <person name="Mihalev A."/>
            <person name="Mihova T."/>
            <person name="Mittelman R."/>
            <person name="Mlenga V."/>
            <person name="Montmayeur A."/>
            <person name="Mulrain L."/>
            <person name="Navidi A."/>
            <person name="Naylor J."/>
            <person name="Negash T."/>
            <person name="Nguyen T."/>
            <person name="Nguyen N."/>
            <person name="Nicol R."/>
            <person name="Norbu C."/>
            <person name="Norbu N."/>
            <person name="Novod N."/>
            <person name="O'Neill B."/>
            <person name="Osman S."/>
            <person name="Markiewicz E."/>
            <person name="Oyono O.L."/>
            <person name="Patti C."/>
            <person name="Phunkhang P."/>
            <person name="Pierre F."/>
            <person name="Priest M."/>
            <person name="Raghuraman S."/>
            <person name="Rege F."/>
            <person name="Reyes R."/>
            <person name="Rise C."/>
            <person name="Rogov P."/>
            <person name="Ross K."/>
            <person name="Ryan E."/>
            <person name="Settipalli S."/>
            <person name="Shea T."/>
            <person name="Sherpa N."/>
            <person name="Shi L."/>
            <person name="Shih D."/>
            <person name="Sparrow T."/>
            <person name="Spaulding J."/>
            <person name="Stalker J."/>
            <person name="Stange-Thomann N."/>
            <person name="Stavropoulos S."/>
            <person name="Stone C."/>
            <person name="Strader C."/>
            <person name="Tesfaye S."/>
            <person name="Thomson T."/>
            <person name="Thoulutsang Y."/>
            <person name="Thoulutsang D."/>
            <person name="Topham K."/>
            <person name="Topping I."/>
            <person name="Tsamla T."/>
            <person name="Vassiliev H."/>
            <person name="Vo A."/>
            <person name="Wangchuk T."/>
            <person name="Wangdi T."/>
            <person name="Weiand M."/>
            <person name="Wilkinson J."/>
            <person name="Wilson A."/>
            <person name="Yadav S."/>
            <person name="Young G."/>
            <person name="Yu Q."/>
            <person name="Zembek L."/>
            <person name="Zhong D."/>
            <person name="Zimmer A."/>
            <person name="Zwirko Z."/>
            <person name="Jaffe D.B."/>
            <person name="Alvarez P."/>
            <person name="Brockman W."/>
            <person name="Butler J."/>
            <person name="Chin C."/>
            <person name="Gnerre S."/>
            <person name="Grabherr M."/>
            <person name="Kleber M."/>
            <person name="Mauceli E."/>
            <person name="MacCallum I."/>
        </authorList>
    </citation>
    <scope>NUCLEOTIDE SEQUENCE [LARGE SCALE GENOMIC DNA]</scope>
    <source>
        <strain evidence="2">Tucson 14030-0811.24</strain>
    </source>
</reference>
<dbReference type="Proteomes" id="UP000007798">
    <property type="component" value="Unassembled WGS sequence"/>
</dbReference>
<sequence length="74" mass="8789">MPPTTYLVLLWRISIHILYPFIYMNSSLQDALGADYKEMWSKPHRYHDEDLERSLKSCLLLAMVLEIIHSIRLV</sequence>
<keyword evidence="2" id="KW-1185">Reference proteome</keyword>
<name>A0A0Q9WVE8_DROWI</name>
<gene>
    <name evidence="1" type="primary">Dwil\GK27849</name>
    <name evidence="1" type="ORF">Dwil_GK27849</name>
</gene>
<dbReference type="AlphaFoldDB" id="A0A0Q9WVE8"/>
<dbReference type="InParanoid" id="A0A0Q9WVE8"/>
<evidence type="ECO:0000313" key="1">
    <source>
        <dbReference type="EMBL" id="KRG00091.1"/>
    </source>
</evidence>
<evidence type="ECO:0000313" key="2">
    <source>
        <dbReference type="Proteomes" id="UP000007798"/>
    </source>
</evidence>
<dbReference type="EMBL" id="CH964272">
    <property type="protein sequence ID" value="KRG00091.1"/>
    <property type="molecule type" value="Genomic_DNA"/>
</dbReference>
<dbReference type="KEGG" id="dwi:26529851"/>
<protein>
    <submittedName>
        <fullName evidence="1">Uncharacterized protein</fullName>
    </submittedName>
</protein>
<accession>A0A0Q9WVE8</accession>
<proteinExistence type="predicted"/>